<reference evidence="2 3" key="1">
    <citation type="submission" date="2023-02" db="EMBL/GenBank/DDBJ databases">
        <title>LHISI_Scaffold_Assembly.</title>
        <authorList>
            <person name="Stuart O.P."/>
            <person name="Cleave R."/>
            <person name="Magrath M.J.L."/>
            <person name="Mikheyev A.S."/>
        </authorList>
    </citation>
    <scope>NUCLEOTIDE SEQUENCE [LARGE SCALE GENOMIC DNA]</scope>
    <source>
        <strain evidence="2">Daus_M_001</strain>
        <tissue evidence="2">Leg muscle</tissue>
    </source>
</reference>
<dbReference type="SUPFAM" id="SSF53098">
    <property type="entry name" value="Ribonuclease H-like"/>
    <property type="match status" value="1"/>
</dbReference>
<protein>
    <recommendedName>
        <fullName evidence="1">HAT C-terminal dimerisation domain-containing protein</fullName>
    </recommendedName>
</protein>
<sequence length="133" mass="15116">MEVNKHYTLPTLLDPRFKPLADTAQNMLISKKSPLNALKKKGNSVSDHRREIVTKHSFTNKSGKNCWYICYRIRHGMSLKKVVTKFLSAPVGPASSKRLFSTAGLINTKLRSNFNSENVQHLVFLKNKNFALI</sequence>
<dbReference type="InterPro" id="IPR008906">
    <property type="entry name" value="HATC_C_dom"/>
</dbReference>
<dbReference type="EMBL" id="JARBHB010000001">
    <property type="protein sequence ID" value="KAJ8895001.1"/>
    <property type="molecule type" value="Genomic_DNA"/>
</dbReference>
<comment type="caution">
    <text evidence="2">The sequence shown here is derived from an EMBL/GenBank/DDBJ whole genome shotgun (WGS) entry which is preliminary data.</text>
</comment>
<dbReference type="InterPro" id="IPR012337">
    <property type="entry name" value="RNaseH-like_sf"/>
</dbReference>
<organism evidence="2 3">
    <name type="scientific">Dryococelus australis</name>
    <dbReference type="NCBI Taxonomy" id="614101"/>
    <lineage>
        <taxon>Eukaryota</taxon>
        <taxon>Metazoa</taxon>
        <taxon>Ecdysozoa</taxon>
        <taxon>Arthropoda</taxon>
        <taxon>Hexapoda</taxon>
        <taxon>Insecta</taxon>
        <taxon>Pterygota</taxon>
        <taxon>Neoptera</taxon>
        <taxon>Polyneoptera</taxon>
        <taxon>Phasmatodea</taxon>
        <taxon>Verophasmatodea</taxon>
        <taxon>Anareolatae</taxon>
        <taxon>Phasmatidae</taxon>
        <taxon>Eurycanthinae</taxon>
        <taxon>Dryococelus</taxon>
    </lineage>
</organism>
<feature type="domain" description="HAT C-terminal dimerisation" evidence="1">
    <location>
        <begin position="79"/>
        <end position="127"/>
    </location>
</feature>
<dbReference type="Pfam" id="PF05699">
    <property type="entry name" value="Dimer_Tnp_hAT"/>
    <property type="match status" value="1"/>
</dbReference>
<proteinExistence type="predicted"/>
<accession>A0ABQ9IEB6</accession>
<name>A0ABQ9IEB6_9NEOP</name>
<dbReference type="Proteomes" id="UP001159363">
    <property type="component" value="Chromosome 1"/>
</dbReference>
<evidence type="ECO:0000259" key="1">
    <source>
        <dbReference type="Pfam" id="PF05699"/>
    </source>
</evidence>
<gene>
    <name evidence="2" type="ORF">PR048_000310</name>
</gene>
<evidence type="ECO:0000313" key="3">
    <source>
        <dbReference type="Proteomes" id="UP001159363"/>
    </source>
</evidence>
<keyword evidence="3" id="KW-1185">Reference proteome</keyword>
<evidence type="ECO:0000313" key="2">
    <source>
        <dbReference type="EMBL" id="KAJ8895001.1"/>
    </source>
</evidence>